<keyword evidence="1" id="KW-0436">Ligase</keyword>
<accession>A0A1J4U147</accession>
<dbReference type="Pfam" id="PF13549">
    <property type="entry name" value="ATP-grasp_5"/>
    <property type="match status" value="1"/>
</dbReference>
<sequence length="681" mass="75697">MDKFFNPKSIVIVGASSKRESIGGIILRNLLDFGYPGRIYPVNLKYKKIGQLDCYQSISDIKDEIDLAVLAIPAKVVPDVVEQAAVLKKPIKNFVIISAGFKEANAVGGQLEDEIIRLAHKYDLKVVGPNCLGVLNSKYKLNASFSKNNFSAGHIGLIMQSGALTTALFDLAESENLGFSKVVSIGNKAVLDETDFLKYLEKDKDTKIIGMYLEDIKRGREFIEALHKASHSKSVVVIKAGNSQKAKKAVESHTGAMAGEAEVAREAIEASGGVYVEDFLDFIENLKMLSSFKKPGSDKVVILTNAGGAGVLTTDLIEKNNSLSLKDFNLCEKRKLLKVIPEAGSINNPLDILGDAITDRYTRVLRCLRDMSNIGAVICMATAQAQTDIIGISKAIAQANKYCSFPVIPVIIGAHANKQAQNVLKPYGLNNFIFPVQAVAALSALYELDRRKSRLASAHFKFSNTPEVIKKMADNAYQEFRGAFYFRESMKMAEYYQIKVSKTYYFGDHSFRPKFPLAIKVDIPRLVHKDSHGGVILDIINDSQLEKAQKELKEKFPEEEIIVQEQTFRGIELILGIKRDINFGPVIMLGLGGTMTEIYREKILWLLPCAKKQVEEKLNGSILAKILQEKKIDIGVVIKQVLKVVKIAEENEWMRELDMNPMIFYSDRDPVTVDIKVFLAQ</sequence>
<evidence type="ECO:0000313" key="6">
    <source>
        <dbReference type="Proteomes" id="UP000182465"/>
    </source>
</evidence>
<dbReference type="SUPFAM" id="SSF51735">
    <property type="entry name" value="NAD(P)-binding Rossmann-fold domains"/>
    <property type="match status" value="1"/>
</dbReference>
<dbReference type="InterPro" id="IPR032875">
    <property type="entry name" value="Succ_CoA_lig_flav_dom"/>
</dbReference>
<dbReference type="Pfam" id="PF19045">
    <property type="entry name" value="Ligase_CoA_2"/>
    <property type="match status" value="1"/>
</dbReference>
<dbReference type="SUPFAM" id="SSF52210">
    <property type="entry name" value="Succinyl-CoA synthetase domains"/>
    <property type="match status" value="2"/>
</dbReference>
<name>A0A1J4U147_9BACT</name>
<dbReference type="InterPro" id="IPR003781">
    <property type="entry name" value="CoA-bd"/>
</dbReference>
<dbReference type="Gene3D" id="3.40.50.720">
    <property type="entry name" value="NAD(P)-binding Rossmann-like Domain"/>
    <property type="match status" value="1"/>
</dbReference>
<protein>
    <recommendedName>
        <fullName evidence="4">CoA-binding domain-containing protein</fullName>
    </recommendedName>
</protein>
<dbReference type="SMART" id="SM00881">
    <property type="entry name" value="CoA_binding"/>
    <property type="match status" value="1"/>
</dbReference>
<evidence type="ECO:0000259" key="4">
    <source>
        <dbReference type="SMART" id="SM00881"/>
    </source>
</evidence>
<dbReference type="EMBL" id="MNVB01000045">
    <property type="protein sequence ID" value="OIO16995.1"/>
    <property type="molecule type" value="Genomic_DNA"/>
</dbReference>
<dbReference type="AlphaFoldDB" id="A0A1J4U147"/>
<dbReference type="GO" id="GO:0005524">
    <property type="term" value="F:ATP binding"/>
    <property type="evidence" value="ECO:0007669"/>
    <property type="project" value="UniProtKB-KW"/>
</dbReference>
<dbReference type="InterPro" id="IPR043938">
    <property type="entry name" value="Ligase_CoA_dom"/>
</dbReference>
<gene>
    <name evidence="5" type="ORF">AUJ29_02050</name>
</gene>
<dbReference type="Proteomes" id="UP000182465">
    <property type="component" value="Unassembled WGS sequence"/>
</dbReference>
<proteinExistence type="predicted"/>
<dbReference type="Pfam" id="PF13607">
    <property type="entry name" value="Succ_CoA_lig"/>
    <property type="match status" value="1"/>
</dbReference>
<evidence type="ECO:0000256" key="1">
    <source>
        <dbReference type="ARBA" id="ARBA00022598"/>
    </source>
</evidence>
<dbReference type="PANTHER" id="PTHR43334:SF2">
    <property type="entry name" value="ACETATE--COA LIGASE [ADP-FORMING]"/>
    <property type="match status" value="1"/>
</dbReference>
<dbReference type="SUPFAM" id="SSF56059">
    <property type="entry name" value="Glutathione synthetase ATP-binding domain-like"/>
    <property type="match status" value="1"/>
</dbReference>
<dbReference type="InterPro" id="IPR013815">
    <property type="entry name" value="ATP_grasp_subdomain_1"/>
</dbReference>
<dbReference type="InterPro" id="IPR016102">
    <property type="entry name" value="Succinyl-CoA_synth-like"/>
</dbReference>
<keyword evidence="2" id="KW-0547">Nucleotide-binding</keyword>
<organism evidence="5 6">
    <name type="scientific">Candidatus Kuenenbacteria bacterium CG1_02_38_13</name>
    <dbReference type="NCBI Taxonomy" id="1805235"/>
    <lineage>
        <taxon>Bacteria</taxon>
        <taxon>Candidatus Kueneniibacteriota</taxon>
    </lineage>
</organism>
<dbReference type="PANTHER" id="PTHR43334">
    <property type="entry name" value="ACETATE--COA LIGASE [ADP-FORMING]"/>
    <property type="match status" value="1"/>
</dbReference>
<dbReference type="InterPro" id="IPR051538">
    <property type="entry name" value="Acyl-CoA_Synth/Transferase"/>
</dbReference>
<dbReference type="Gene3D" id="3.30.1490.20">
    <property type="entry name" value="ATP-grasp fold, A domain"/>
    <property type="match status" value="1"/>
</dbReference>
<dbReference type="GO" id="GO:0043758">
    <property type="term" value="F:acetate-CoA ligase (ADP-forming) activity"/>
    <property type="evidence" value="ECO:0007669"/>
    <property type="project" value="InterPro"/>
</dbReference>
<dbReference type="Gene3D" id="3.30.470.20">
    <property type="entry name" value="ATP-grasp fold, B domain"/>
    <property type="match status" value="1"/>
</dbReference>
<dbReference type="Pfam" id="PF13380">
    <property type="entry name" value="CoA_binding_2"/>
    <property type="match status" value="1"/>
</dbReference>
<dbReference type="Gene3D" id="3.40.50.261">
    <property type="entry name" value="Succinyl-CoA synthetase domains"/>
    <property type="match status" value="2"/>
</dbReference>
<keyword evidence="3" id="KW-0067">ATP-binding</keyword>
<comment type="caution">
    <text evidence="5">The sequence shown here is derived from an EMBL/GenBank/DDBJ whole genome shotgun (WGS) entry which is preliminary data.</text>
</comment>
<dbReference type="InterPro" id="IPR036291">
    <property type="entry name" value="NAD(P)-bd_dom_sf"/>
</dbReference>
<evidence type="ECO:0000313" key="5">
    <source>
        <dbReference type="EMBL" id="OIO16995.1"/>
    </source>
</evidence>
<evidence type="ECO:0000256" key="2">
    <source>
        <dbReference type="ARBA" id="ARBA00022741"/>
    </source>
</evidence>
<evidence type="ECO:0000256" key="3">
    <source>
        <dbReference type="ARBA" id="ARBA00022840"/>
    </source>
</evidence>
<reference evidence="5 6" key="1">
    <citation type="journal article" date="2016" name="Environ. Microbiol.">
        <title>Genomic resolution of a cold subsurface aquifer community provides metabolic insights for novel microbes adapted to high CO concentrations.</title>
        <authorList>
            <person name="Probst A.J."/>
            <person name="Castelle C.J."/>
            <person name="Singh A."/>
            <person name="Brown C.T."/>
            <person name="Anantharaman K."/>
            <person name="Sharon I."/>
            <person name="Hug L.A."/>
            <person name="Burstein D."/>
            <person name="Emerson J.B."/>
            <person name="Thomas B.C."/>
            <person name="Banfield J.F."/>
        </authorList>
    </citation>
    <scope>NUCLEOTIDE SEQUENCE [LARGE SCALE GENOMIC DNA]</scope>
    <source>
        <strain evidence="5">CG1_02_38_13</strain>
    </source>
</reference>
<feature type="domain" description="CoA-binding" evidence="4">
    <location>
        <begin position="4"/>
        <end position="101"/>
    </location>
</feature>